<dbReference type="AlphaFoldDB" id="A0A943DKR6"/>
<proteinExistence type="predicted"/>
<evidence type="ECO:0000313" key="1">
    <source>
        <dbReference type="EMBL" id="MBS5409516.1"/>
    </source>
</evidence>
<comment type="caution">
    <text evidence="1">The sequence shown here is derived from an EMBL/GenBank/DDBJ whole genome shotgun (WGS) entry which is preliminary data.</text>
</comment>
<accession>A0A943DKR6</accession>
<gene>
    <name evidence="1" type="ORF">KHY35_02180</name>
</gene>
<sequence length="121" mass="13862">MTLNNLAKDHLACILLHLYILYDKEHALNMHTKYETAITLSELGITDADYPRLTNMFAQNNQNFHQLVEKLSLLVKDKLDRQYCSKKIQLSIDGGLECNPPQRLKALLAVLLITVGETFYN</sequence>
<organism evidence="1 2">
    <name type="scientific">Bacteroides thetaiotaomicron</name>
    <dbReference type="NCBI Taxonomy" id="818"/>
    <lineage>
        <taxon>Bacteria</taxon>
        <taxon>Pseudomonadati</taxon>
        <taxon>Bacteroidota</taxon>
        <taxon>Bacteroidia</taxon>
        <taxon>Bacteroidales</taxon>
        <taxon>Bacteroidaceae</taxon>
        <taxon>Bacteroides</taxon>
    </lineage>
</organism>
<dbReference type="RefSeq" id="WP_195592481.1">
    <property type="nucleotide sequence ID" value="NZ_JADNML010000041.1"/>
</dbReference>
<name>A0A943DKR6_BACT4</name>
<reference evidence="1" key="1">
    <citation type="submission" date="2021-02" db="EMBL/GenBank/DDBJ databases">
        <title>Infant gut strain persistence is associated with maternal origin, phylogeny, and functional potential including surface adhesion and iron acquisition.</title>
        <authorList>
            <person name="Lou Y.C."/>
        </authorList>
    </citation>
    <scope>NUCLEOTIDE SEQUENCE</scope>
    <source>
        <strain evidence="1">L3_082_243G1_dasL3_082_243G1_maxbin2.maxbin.015s ta_sub</strain>
    </source>
</reference>
<dbReference type="EMBL" id="JAGZEE010000002">
    <property type="protein sequence ID" value="MBS5409516.1"/>
    <property type="molecule type" value="Genomic_DNA"/>
</dbReference>
<evidence type="ECO:0000313" key="2">
    <source>
        <dbReference type="Proteomes" id="UP000782901"/>
    </source>
</evidence>
<protein>
    <submittedName>
        <fullName evidence="1">Uncharacterized protein</fullName>
    </submittedName>
</protein>
<dbReference type="Proteomes" id="UP000782901">
    <property type="component" value="Unassembled WGS sequence"/>
</dbReference>